<evidence type="ECO:0000313" key="1">
    <source>
        <dbReference type="EnsemblPlants" id="OMERI12G00730.1"/>
    </source>
</evidence>
<reference evidence="1" key="1">
    <citation type="submission" date="2015-04" db="UniProtKB">
        <authorList>
            <consortium name="EnsemblPlants"/>
        </authorList>
    </citation>
    <scope>IDENTIFICATION</scope>
</reference>
<dbReference type="HOGENOM" id="CLU_2363267_0_0_1"/>
<sequence length="96" mass="10757">MGNWKRREGGAEAAGFVDGAAVLRPEVLDGPLMIDPTAEVAVFRDGRRQCRRKSEEGCCGGVQLLKQFVNGIFNTRFGWRAGMKRLEDFTLEFDFT</sequence>
<reference evidence="1" key="2">
    <citation type="submission" date="2018-05" db="EMBL/GenBank/DDBJ databases">
        <title>OmerRS3 (Oryza meridionalis Reference Sequence Version 3).</title>
        <authorList>
            <person name="Zhang J."/>
            <person name="Kudrna D."/>
            <person name="Lee S."/>
            <person name="Talag J."/>
            <person name="Welchert J."/>
            <person name="Wing R.A."/>
        </authorList>
    </citation>
    <scope>NUCLEOTIDE SEQUENCE [LARGE SCALE GENOMIC DNA]</scope>
    <source>
        <strain evidence="1">cv. OR44</strain>
    </source>
</reference>
<dbReference type="EnsemblPlants" id="OMERI12G00730.1">
    <property type="protein sequence ID" value="OMERI12G00730.1"/>
    <property type="gene ID" value="OMERI12G00730"/>
</dbReference>
<protein>
    <submittedName>
        <fullName evidence="1">Uncharacterized protein</fullName>
    </submittedName>
</protein>
<dbReference type="AlphaFoldDB" id="A0A0E0F968"/>
<evidence type="ECO:0000313" key="2">
    <source>
        <dbReference type="Proteomes" id="UP000008021"/>
    </source>
</evidence>
<organism evidence="1">
    <name type="scientific">Oryza meridionalis</name>
    <dbReference type="NCBI Taxonomy" id="40149"/>
    <lineage>
        <taxon>Eukaryota</taxon>
        <taxon>Viridiplantae</taxon>
        <taxon>Streptophyta</taxon>
        <taxon>Embryophyta</taxon>
        <taxon>Tracheophyta</taxon>
        <taxon>Spermatophyta</taxon>
        <taxon>Magnoliopsida</taxon>
        <taxon>Liliopsida</taxon>
        <taxon>Poales</taxon>
        <taxon>Poaceae</taxon>
        <taxon>BOP clade</taxon>
        <taxon>Oryzoideae</taxon>
        <taxon>Oryzeae</taxon>
        <taxon>Oryzinae</taxon>
        <taxon>Oryza</taxon>
    </lineage>
</organism>
<dbReference type="Proteomes" id="UP000008021">
    <property type="component" value="Chromosome 12"/>
</dbReference>
<keyword evidence="2" id="KW-1185">Reference proteome</keyword>
<accession>A0A0E0F968</accession>
<name>A0A0E0F968_9ORYZ</name>
<dbReference type="Gramene" id="OMERI12G00730.1">
    <property type="protein sequence ID" value="OMERI12G00730.1"/>
    <property type="gene ID" value="OMERI12G00730"/>
</dbReference>
<proteinExistence type="predicted"/>